<reference evidence="2 3" key="1">
    <citation type="submission" date="2019-12" db="EMBL/GenBank/DDBJ databases">
        <title>Whole-genome analyses of novel actinobacteria.</title>
        <authorList>
            <person name="Sahin N."/>
            <person name="Saygin H."/>
        </authorList>
    </citation>
    <scope>NUCLEOTIDE SEQUENCE [LARGE SCALE GENOMIC DNA]</scope>
    <source>
        <strain evidence="2 3">KC615</strain>
    </source>
</reference>
<dbReference type="EMBL" id="WUUL01000003">
    <property type="protein sequence ID" value="MXQ53164.1"/>
    <property type="molecule type" value="Genomic_DNA"/>
</dbReference>
<evidence type="ECO:0000313" key="3">
    <source>
        <dbReference type="Proteomes" id="UP000430692"/>
    </source>
</evidence>
<keyword evidence="3" id="KW-1185">Reference proteome</keyword>
<dbReference type="Proteomes" id="UP000430692">
    <property type="component" value="Unassembled WGS sequence"/>
</dbReference>
<name>A0A6I4VXH9_9BACL</name>
<comment type="caution">
    <text evidence="2">The sequence shown here is derived from an EMBL/GenBank/DDBJ whole genome shotgun (WGS) entry which is preliminary data.</text>
</comment>
<evidence type="ECO:0000313" key="2">
    <source>
        <dbReference type="EMBL" id="MXQ53164.1"/>
    </source>
</evidence>
<feature type="region of interest" description="Disordered" evidence="1">
    <location>
        <begin position="119"/>
        <end position="139"/>
    </location>
</feature>
<organism evidence="2 3">
    <name type="scientific">Shimazuella alba</name>
    <dbReference type="NCBI Taxonomy" id="2690964"/>
    <lineage>
        <taxon>Bacteria</taxon>
        <taxon>Bacillati</taxon>
        <taxon>Bacillota</taxon>
        <taxon>Bacilli</taxon>
        <taxon>Bacillales</taxon>
        <taxon>Thermoactinomycetaceae</taxon>
        <taxon>Shimazuella</taxon>
    </lineage>
</organism>
<protein>
    <submittedName>
        <fullName evidence="2">Uncharacterized protein</fullName>
    </submittedName>
</protein>
<proteinExistence type="predicted"/>
<evidence type="ECO:0000256" key="1">
    <source>
        <dbReference type="SAM" id="MobiDB-lite"/>
    </source>
</evidence>
<dbReference type="AlphaFoldDB" id="A0A6I4VXH9"/>
<sequence length="139" mass="16009">MSLSLVNGLSDELLIKLFLQQFPALIEELTQHEQSCVWTEVSARFEKTNMEEQSEDLADWDDVPTVYVKVEEPPSPTYDNYLLIMGILPMLGKSELQRMVEVMFPTYGDMRLVMARLQHKEEKNRRPHGPGDVSGRIPD</sequence>
<dbReference type="RefSeq" id="WP_160800529.1">
    <property type="nucleotide sequence ID" value="NZ_WUUL01000003.1"/>
</dbReference>
<gene>
    <name evidence="2" type="ORF">GSM42_05335</name>
</gene>
<accession>A0A6I4VXH9</accession>